<reference evidence="1 2" key="1">
    <citation type="submission" date="2021-08" db="EMBL/GenBank/DDBJ databases">
        <title>Culture and genomic analysis of Symbiopectobacterium purcellii sp. nov. gen. nov., isolated from the leafhopper Empoasca decipiens.</title>
        <authorList>
            <person name="Nadal-Jimenez P."/>
            <person name="Siozios S."/>
            <person name="Halliday N."/>
            <person name="Camara M."/>
            <person name="Hurst G.D.D."/>
        </authorList>
    </citation>
    <scope>NUCLEOTIDE SEQUENCE [LARGE SCALE GENOMIC DNA]</scope>
    <source>
        <strain evidence="1 2">SyEd1</strain>
    </source>
</reference>
<organism evidence="1 2">
    <name type="scientific">Symbiopectobacterium purcellii</name>
    <dbReference type="NCBI Taxonomy" id="2871826"/>
    <lineage>
        <taxon>Bacteria</taxon>
        <taxon>Pseudomonadati</taxon>
        <taxon>Pseudomonadota</taxon>
        <taxon>Gammaproteobacteria</taxon>
        <taxon>Enterobacterales</taxon>
        <taxon>Enterobacteriaceae</taxon>
    </lineage>
</organism>
<keyword evidence="2" id="KW-1185">Reference proteome</keyword>
<gene>
    <name evidence="1" type="ORF">K6K13_14490</name>
</gene>
<dbReference type="Proteomes" id="UP000825886">
    <property type="component" value="Chromosome"/>
</dbReference>
<sequence>MSYKFAVFSQPDSTDIYLHQVGLVGIEEEQAEREALIAADHEKMQVEFTRRLNDVWGNLSAVTDGYRP</sequence>
<dbReference type="EMBL" id="CP081864">
    <property type="protein sequence ID" value="QZN94508.1"/>
    <property type="molecule type" value="Genomic_DNA"/>
</dbReference>
<proteinExistence type="predicted"/>
<evidence type="ECO:0000313" key="2">
    <source>
        <dbReference type="Proteomes" id="UP000825886"/>
    </source>
</evidence>
<dbReference type="RefSeq" id="WP_222157629.1">
    <property type="nucleotide sequence ID" value="NZ_CP081864.1"/>
</dbReference>
<name>A0ABX9AHC0_9ENTR</name>
<evidence type="ECO:0000313" key="1">
    <source>
        <dbReference type="EMBL" id="QZN94508.1"/>
    </source>
</evidence>
<accession>A0ABX9AHC0</accession>
<protein>
    <submittedName>
        <fullName evidence="1">Uncharacterized protein</fullName>
    </submittedName>
</protein>